<reference evidence="1" key="1">
    <citation type="submission" date="2020-08" db="EMBL/GenBank/DDBJ databases">
        <title>Multicomponent nature underlies the extraordinary mechanical properties of spider dragline silk.</title>
        <authorList>
            <person name="Kono N."/>
            <person name="Nakamura H."/>
            <person name="Mori M."/>
            <person name="Yoshida Y."/>
            <person name="Ohtoshi R."/>
            <person name="Malay A.D."/>
            <person name="Moran D.A.P."/>
            <person name="Tomita M."/>
            <person name="Numata K."/>
            <person name="Arakawa K."/>
        </authorList>
    </citation>
    <scope>NUCLEOTIDE SEQUENCE</scope>
</reference>
<comment type="caution">
    <text evidence="1">The sequence shown here is derived from an EMBL/GenBank/DDBJ whole genome shotgun (WGS) entry which is preliminary data.</text>
</comment>
<accession>A0A8X6RSJ5</accession>
<dbReference type="AlphaFoldDB" id="A0A8X6RSJ5"/>
<name>A0A8X6RSJ5_TRICX</name>
<dbReference type="Proteomes" id="UP000887159">
    <property type="component" value="Unassembled WGS sequence"/>
</dbReference>
<protein>
    <submittedName>
        <fullName evidence="1">Uncharacterized protein</fullName>
    </submittedName>
</protein>
<sequence length="194" mass="22230">MSSGHELVAGTTKPLARVLMPLKTHRVEELINVKSAEFKIFTWWGVDVKRLSEFERGLIIDMKTAVWSTHRVEHLSANLEMPFKYEGSSGHEMIFICGKPVTNRKMTRQEYDRAASSSESHIVPYTIGCRASSYANDFQQLWNQLKRQMPSCTGFGDDCSRFVGTSDSRLYSMSKKLADRMVIYILVEDSLTRY</sequence>
<proteinExistence type="predicted"/>
<organism evidence="1 2">
    <name type="scientific">Trichonephila clavipes</name>
    <name type="common">Golden silk orbweaver</name>
    <name type="synonym">Nephila clavipes</name>
    <dbReference type="NCBI Taxonomy" id="2585209"/>
    <lineage>
        <taxon>Eukaryota</taxon>
        <taxon>Metazoa</taxon>
        <taxon>Ecdysozoa</taxon>
        <taxon>Arthropoda</taxon>
        <taxon>Chelicerata</taxon>
        <taxon>Arachnida</taxon>
        <taxon>Araneae</taxon>
        <taxon>Araneomorphae</taxon>
        <taxon>Entelegynae</taxon>
        <taxon>Araneoidea</taxon>
        <taxon>Nephilidae</taxon>
        <taxon>Trichonephila</taxon>
    </lineage>
</organism>
<keyword evidence="2" id="KW-1185">Reference proteome</keyword>
<evidence type="ECO:0000313" key="1">
    <source>
        <dbReference type="EMBL" id="GFX99770.1"/>
    </source>
</evidence>
<dbReference type="EMBL" id="BMAU01021215">
    <property type="protein sequence ID" value="GFX99770.1"/>
    <property type="molecule type" value="Genomic_DNA"/>
</dbReference>
<evidence type="ECO:0000313" key="2">
    <source>
        <dbReference type="Proteomes" id="UP000887159"/>
    </source>
</evidence>
<gene>
    <name evidence="1" type="ORF">TNCV_258091</name>
</gene>